<gene>
    <name evidence="1" type="ORF">L1987_71107</name>
</gene>
<dbReference type="EMBL" id="CM042041">
    <property type="protein sequence ID" value="KAI3712549.1"/>
    <property type="molecule type" value="Genomic_DNA"/>
</dbReference>
<name>A0ACB9AR62_9ASTR</name>
<protein>
    <submittedName>
        <fullName evidence="1">Uncharacterized protein</fullName>
    </submittedName>
</protein>
<accession>A0ACB9AR62</accession>
<proteinExistence type="predicted"/>
<comment type="caution">
    <text evidence="1">The sequence shown here is derived from an EMBL/GenBank/DDBJ whole genome shotgun (WGS) entry which is preliminary data.</text>
</comment>
<sequence length="243" mass="26686">MTLPAFKSSVTALSWTGSHRQNEDGILAIGMETGLIELWVKGMGDDRRGAEKQRNQQGGDAGFGFKDQVENEGHSHETLRKKVDESNRAQVHQGHRVAGNPRREHGKSFRDALLYNSAPDGSRSVTEGESSSKTIIVPEDIEAFKSFYLRSLVGRLVDFKALTNIHKSLIEIGCEGSSPLPVPATGEMRMEDNEQLEDGEFIGSDSRDVHHREASNGTECSSGPTGDFSKYTIREEGTNVVPQ</sequence>
<evidence type="ECO:0000313" key="1">
    <source>
        <dbReference type="EMBL" id="KAI3712549.1"/>
    </source>
</evidence>
<organism evidence="1 2">
    <name type="scientific">Smallanthus sonchifolius</name>
    <dbReference type="NCBI Taxonomy" id="185202"/>
    <lineage>
        <taxon>Eukaryota</taxon>
        <taxon>Viridiplantae</taxon>
        <taxon>Streptophyta</taxon>
        <taxon>Embryophyta</taxon>
        <taxon>Tracheophyta</taxon>
        <taxon>Spermatophyta</taxon>
        <taxon>Magnoliopsida</taxon>
        <taxon>eudicotyledons</taxon>
        <taxon>Gunneridae</taxon>
        <taxon>Pentapetalae</taxon>
        <taxon>asterids</taxon>
        <taxon>campanulids</taxon>
        <taxon>Asterales</taxon>
        <taxon>Asteraceae</taxon>
        <taxon>Asteroideae</taxon>
        <taxon>Heliantheae alliance</taxon>
        <taxon>Millerieae</taxon>
        <taxon>Smallanthus</taxon>
    </lineage>
</organism>
<keyword evidence="2" id="KW-1185">Reference proteome</keyword>
<reference evidence="1 2" key="2">
    <citation type="journal article" date="2022" name="Mol. Ecol. Resour.">
        <title>The genomes of chicory, endive, great burdock and yacon provide insights into Asteraceae paleo-polyploidization history and plant inulin production.</title>
        <authorList>
            <person name="Fan W."/>
            <person name="Wang S."/>
            <person name="Wang H."/>
            <person name="Wang A."/>
            <person name="Jiang F."/>
            <person name="Liu H."/>
            <person name="Zhao H."/>
            <person name="Xu D."/>
            <person name="Zhang Y."/>
        </authorList>
    </citation>
    <scope>NUCLEOTIDE SEQUENCE [LARGE SCALE GENOMIC DNA]</scope>
    <source>
        <strain evidence="2">cv. Yunnan</strain>
        <tissue evidence="1">Leaves</tissue>
    </source>
</reference>
<reference evidence="2" key="1">
    <citation type="journal article" date="2022" name="Mol. Ecol. Resour.">
        <title>The genomes of chicory, endive, great burdock and yacon provide insights into Asteraceae palaeo-polyploidization history and plant inulin production.</title>
        <authorList>
            <person name="Fan W."/>
            <person name="Wang S."/>
            <person name="Wang H."/>
            <person name="Wang A."/>
            <person name="Jiang F."/>
            <person name="Liu H."/>
            <person name="Zhao H."/>
            <person name="Xu D."/>
            <person name="Zhang Y."/>
        </authorList>
    </citation>
    <scope>NUCLEOTIDE SEQUENCE [LARGE SCALE GENOMIC DNA]</scope>
    <source>
        <strain evidence="2">cv. Yunnan</strain>
    </source>
</reference>
<evidence type="ECO:0000313" key="2">
    <source>
        <dbReference type="Proteomes" id="UP001056120"/>
    </source>
</evidence>
<dbReference type="Proteomes" id="UP001056120">
    <property type="component" value="Linkage Group LG24"/>
</dbReference>